<name>A0ABY2EU44_9GAMM</name>
<protein>
    <submittedName>
        <fullName evidence="1">Uncharacterized protein</fullName>
    </submittedName>
</protein>
<proteinExistence type="predicted"/>
<keyword evidence="2" id="KW-1185">Reference proteome</keyword>
<evidence type="ECO:0000313" key="2">
    <source>
        <dbReference type="Proteomes" id="UP000295058"/>
    </source>
</evidence>
<sequence>MNAKTNEPGRASRWLPVKPGVILSTEFAGLTTGDLFLQERLQENTTGAPSQTRAVTGLQRYRRDRTCVARDKTCVKAGQNMRNFPLQSGTEHAWITFAANRVFHSTASHRSTNAADQGSGPLLCRATWGAHGLRSSPFSVGVAFSCGQAAFTFLSASRNRFLKSRRP</sequence>
<gene>
    <name evidence="1" type="ORF">LY04_03565</name>
</gene>
<dbReference type="EMBL" id="SODO01000025">
    <property type="protein sequence ID" value="TDW53689.1"/>
    <property type="molecule type" value="Genomic_DNA"/>
</dbReference>
<reference evidence="1 2" key="1">
    <citation type="submission" date="2019-03" db="EMBL/GenBank/DDBJ databases">
        <title>Genomic Encyclopedia of Archaeal and Bacterial Type Strains, Phase II (KMG-II): from individual species to whole genera.</title>
        <authorList>
            <person name="Goeker M."/>
        </authorList>
    </citation>
    <scope>NUCLEOTIDE SEQUENCE [LARGE SCALE GENOMIC DNA]</scope>
    <source>
        <strain evidence="1 2">DSM 15594</strain>
    </source>
</reference>
<comment type="caution">
    <text evidence="1">The sequence shown here is derived from an EMBL/GenBank/DDBJ whole genome shotgun (WGS) entry which is preliminary data.</text>
</comment>
<organism evidence="1 2">
    <name type="scientific">Oceanimonas baumannii</name>
    <dbReference type="NCBI Taxonomy" id="129578"/>
    <lineage>
        <taxon>Bacteria</taxon>
        <taxon>Pseudomonadati</taxon>
        <taxon>Pseudomonadota</taxon>
        <taxon>Gammaproteobacteria</taxon>
        <taxon>Aeromonadales</taxon>
        <taxon>Aeromonadaceae</taxon>
        <taxon>Oceanimonas</taxon>
    </lineage>
</organism>
<accession>A0ABY2EU44</accession>
<evidence type="ECO:0000313" key="1">
    <source>
        <dbReference type="EMBL" id="TDW53689.1"/>
    </source>
</evidence>
<dbReference type="Proteomes" id="UP000295058">
    <property type="component" value="Unassembled WGS sequence"/>
</dbReference>